<organism evidence="1 2">
    <name type="scientific">Ancylostoma duodenale</name>
    <dbReference type="NCBI Taxonomy" id="51022"/>
    <lineage>
        <taxon>Eukaryota</taxon>
        <taxon>Metazoa</taxon>
        <taxon>Ecdysozoa</taxon>
        <taxon>Nematoda</taxon>
        <taxon>Chromadorea</taxon>
        <taxon>Rhabditida</taxon>
        <taxon>Rhabditina</taxon>
        <taxon>Rhabditomorpha</taxon>
        <taxon>Strongyloidea</taxon>
        <taxon>Ancylostomatidae</taxon>
        <taxon>Ancylostomatinae</taxon>
        <taxon>Ancylostoma</taxon>
    </lineage>
</organism>
<dbReference type="EMBL" id="KN768258">
    <property type="protein sequence ID" value="KIH46955.1"/>
    <property type="molecule type" value="Genomic_DNA"/>
</dbReference>
<proteinExistence type="predicted"/>
<accession>A0A0C2FEH0</accession>
<evidence type="ECO:0000313" key="1">
    <source>
        <dbReference type="EMBL" id="KIH46955.1"/>
    </source>
</evidence>
<protein>
    <submittedName>
        <fullName evidence="1">Uncharacterized protein</fullName>
    </submittedName>
</protein>
<dbReference type="Proteomes" id="UP000054047">
    <property type="component" value="Unassembled WGS sequence"/>
</dbReference>
<sequence length="67" mass="7333">MFCQGGGLATVGLHLIKLPSNHVSTTFSISVICTLVGKNYVVNTIVSKNNCTWHLLLFDFDQHNLDG</sequence>
<keyword evidence="2" id="KW-1185">Reference proteome</keyword>
<gene>
    <name evidence="1" type="ORF">ANCDUO_22990</name>
</gene>
<dbReference type="AlphaFoldDB" id="A0A0C2FEH0"/>
<reference evidence="1 2" key="1">
    <citation type="submission" date="2013-12" db="EMBL/GenBank/DDBJ databases">
        <title>Draft genome of the parsitic nematode Ancylostoma duodenale.</title>
        <authorList>
            <person name="Mitreva M."/>
        </authorList>
    </citation>
    <scope>NUCLEOTIDE SEQUENCE [LARGE SCALE GENOMIC DNA]</scope>
    <source>
        <strain evidence="1 2">Zhejiang</strain>
    </source>
</reference>
<name>A0A0C2FEH0_9BILA</name>
<evidence type="ECO:0000313" key="2">
    <source>
        <dbReference type="Proteomes" id="UP000054047"/>
    </source>
</evidence>